<dbReference type="EMBL" id="CP092362">
    <property type="protein sequence ID" value="ULN43554.1"/>
    <property type="molecule type" value="Genomic_DNA"/>
</dbReference>
<evidence type="ECO:0000256" key="1">
    <source>
        <dbReference type="SAM" id="Phobius"/>
    </source>
</evidence>
<protein>
    <recommendedName>
        <fullName evidence="4">Copper resistance protein D</fullName>
    </recommendedName>
</protein>
<keyword evidence="1" id="KW-1133">Transmembrane helix</keyword>
<reference evidence="2" key="1">
    <citation type="submission" date="2022-08" db="EMBL/GenBank/DDBJ databases">
        <title>Whole genome sequencing of non-tuberculosis mycobacteria type-strains.</title>
        <authorList>
            <person name="Igarashi Y."/>
            <person name="Osugi A."/>
            <person name="Mitarai S."/>
        </authorList>
    </citation>
    <scope>NUCLEOTIDE SEQUENCE</scope>
    <source>
        <strain evidence="2">JCM 16369</strain>
    </source>
</reference>
<keyword evidence="3" id="KW-1185">Reference proteome</keyword>
<name>A0ABY3TW95_9MYCO</name>
<feature type="transmembrane region" description="Helical" evidence="1">
    <location>
        <begin position="125"/>
        <end position="144"/>
    </location>
</feature>
<dbReference type="RefSeq" id="WP_240179749.1">
    <property type="nucleotide sequence ID" value="NZ_CP092362.2"/>
</dbReference>
<evidence type="ECO:0008006" key="4">
    <source>
        <dbReference type="Google" id="ProtNLM"/>
    </source>
</evidence>
<accession>A0ABY3TW95</accession>
<organism evidence="2 3">
    <name type="scientific">Mycolicibacterium crocinum</name>
    <dbReference type="NCBI Taxonomy" id="388459"/>
    <lineage>
        <taxon>Bacteria</taxon>
        <taxon>Bacillati</taxon>
        <taxon>Actinomycetota</taxon>
        <taxon>Actinomycetes</taxon>
        <taxon>Mycobacteriales</taxon>
        <taxon>Mycobacteriaceae</taxon>
        <taxon>Mycolicibacterium</taxon>
    </lineage>
</organism>
<feature type="transmembrane region" description="Helical" evidence="1">
    <location>
        <begin position="54"/>
        <end position="73"/>
    </location>
</feature>
<evidence type="ECO:0000313" key="2">
    <source>
        <dbReference type="EMBL" id="ULN43554.1"/>
    </source>
</evidence>
<sequence>MNTTWTIVRFLHIAGAIIWVGGQLTVTLVVLPPAAKLLAVADRAQLLRAVGRRFAIVTAMVFLPLQISTGVLLALRRGITWAALLQPGEGRVLLTKLVLFAAVMTAATVHGMLQARRRPTAARAASTAALVGSLGVVFLGTWLAEGAG</sequence>
<dbReference type="Proteomes" id="UP001055337">
    <property type="component" value="Chromosome"/>
</dbReference>
<feature type="transmembrane region" description="Helical" evidence="1">
    <location>
        <begin position="12"/>
        <end position="34"/>
    </location>
</feature>
<keyword evidence="1" id="KW-0812">Transmembrane</keyword>
<keyword evidence="1" id="KW-0472">Membrane</keyword>
<gene>
    <name evidence="2" type="ORF">MI149_11075</name>
</gene>
<evidence type="ECO:0000313" key="3">
    <source>
        <dbReference type="Proteomes" id="UP001055337"/>
    </source>
</evidence>
<proteinExistence type="predicted"/>
<feature type="transmembrane region" description="Helical" evidence="1">
    <location>
        <begin position="93"/>
        <end position="113"/>
    </location>
</feature>